<evidence type="ECO:0000313" key="2">
    <source>
        <dbReference type="EMBL" id="BAU71723.1"/>
    </source>
</evidence>
<feature type="chain" id="PRO_5042015224" evidence="1">
    <location>
        <begin position="18"/>
        <end position="142"/>
    </location>
</feature>
<keyword evidence="1" id="KW-0732">Signal</keyword>
<evidence type="ECO:0000313" key="3">
    <source>
        <dbReference type="Proteomes" id="UP000218554"/>
    </source>
</evidence>
<dbReference type="AlphaFoldDB" id="A0AAD1BV08"/>
<sequence length="142" mass="16129">MRTLLALTLLASLAACASKLPDPDPRMAWIDIAPDPSDTLMAHRLDGRRWDDGRYFQVMPGRHELELRYQFEVGGGGGGGMGMNTEPTRITCYMELRYDGFEAGKRYRVEARNAANQPMAWLYDQQRQVLARHQVLPRCGPF</sequence>
<dbReference type="Proteomes" id="UP000218554">
    <property type="component" value="Chromosome"/>
</dbReference>
<reference evidence="3" key="1">
    <citation type="submission" date="2015-05" db="EMBL/GenBank/DDBJ databases">
        <title>Draft genome sequencing of a biphenyl-degrading bacterium, Pseudomonas balearica KF707 (=NBRC110670).</title>
        <authorList>
            <person name="Kimura N."/>
            <person name="Hirose J."/>
            <person name="Watanabe T."/>
            <person name="Suenaga H."/>
            <person name="Fujihara H."/>
            <person name="Noguchi M."/>
            <person name="Hashimoto M."/>
            <person name="Shimodaira J."/>
            <person name="Tsuchikane K."/>
            <person name="Hosoyama A."/>
            <person name="Yamazoe A."/>
            <person name="Fujita N."/>
            <person name="Furukawa K."/>
        </authorList>
    </citation>
    <scope>NUCLEOTIDE SEQUENCE [LARGE SCALE GENOMIC DNA]</scope>
    <source>
        <strain evidence="3">DSM 10086 / NBRC 110670 / KF707</strain>
    </source>
</reference>
<proteinExistence type="predicted"/>
<organism evidence="2 3">
    <name type="scientific">Metapseudomonas furukawaii</name>
    <name type="common">Pseudomonas furukawaii</name>
    <dbReference type="NCBI Taxonomy" id="1149133"/>
    <lineage>
        <taxon>Bacteria</taxon>
        <taxon>Pseudomonadati</taxon>
        <taxon>Pseudomonadota</taxon>
        <taxon>Gammaproteobacteria</taxon>
        <taxon>Pseudomonadales</taxon>
        <taxon>Pseudomonadaceae</taxon>
        <taxon>Metapseudomonas</taxon>
    </lineage>
</organism>
<evidence type="ECO:0000256" key="1">
    <source>
        <dbReference type="SAM" id="SignalP"/>
    </source>
</evidence>
<reference evidence="2 3" key="2">
    <citation type="journal article" date="2017" name="Int. J. Syst. Evol. Microbiol.">
        <title>Pseudomonas furukawaii sp. nov., a polychlorinated biphenyl-degrading bacterium isolated from biphenyl-contaminated soil in Japan.</title>
        <authorList>
            <person name="Kimura N."/>
            <person name="Watanabe T."/>
            <person name="Suenaga H."/>
            <person name="Fujihara H."/>
            <person name="Futagami T."/>
            <person name="Goto M."/>
            <person name="Hanada S."/>
            <person name="Hirose J."/>
        </authorList>
    </citation>
    <scope>NUCLEOTIDE SEQUENCE [LARGE SCALE GENOMIC DNA]</scope>
    <source>
        <strain evidence="3">DSM 10086 / NBRC 110670 / KF707</strain>
    </source>
</reference>
<dbReference type="KEGG" id="pfuw:KF707C_350"/>
<protein>
    <submittedName>
        <fullName evidence="2">Lipoprotein, putative</fullName>
    </submittedName>
</protein>
<gene>
    <name evidence="2" type="ORF">KF707C_350</name>
</gene>
<name>A0AAD1BV08_METFU</name>
<dbReference type="EMBL" id="AP014862">
    <property type="protein sequence ID" value="BAU71723.1"/>
    <property type="molecule type" value="Genomic_DNA"/>
</dbReference>
<feature type="signal peptide" evidence="1">
    <location>
        <begin position="1"/>
        <end position="17"/>
    </location>
</feature>
<keyword evidence="2" id="KW-0449">Lipoprotein</keyword>
<dbReference type="PROSITE" id="PS51257">
    <property type="entry name" value="PROKAR_LIPOPROTEIN"/>
    <property type="match status" value="1"/>
</dbReference>
<dbReference type="RefSeq" id="WP_003458090.1">
    <property type="nucleotide sequence ID" value="NZ_AJMR01000232.1"/>
</dbReference>
<accession>A0AAD1BV08</accession>
<keyword evidence="3" id="KW-1185">Reference proteome</keyword>